<name>A0ABX0D7J2_9GAMM</name>
<protein>
    <recommendedName>
        <fullName evidence="4">Rad50/SbcC-type AAA domain-containing protein</fullName>
    </recommendedName>
</protein>
<dbReference type="PANTHER" id="PTHR32182:SF22">
    <property type="entry name" value="ATP-DEPENDENT ENDONUCLEASE, OLD FAMILY-RELATED"/>
    <property type="match status" value="1"/>
</dbReference>
<gene>
    <name evidence="2" type="ORF">G4923_13870</name>
</gene>
<proteinExistence type="predicted"/>
<evidence type="ECO:0000313" key="3">
    <source>
        <dbReference type="Proteomes" id="UP000472827"/>
    </source>
</evidence>
<feature type="coiled-coil region" evidence="1">
    <location>
        <begin position="195"/>
        <end position="236"/>
    </location>
</feature>
<accession>A0ABX0D7J2</accession>
<reference evidence="2 3" key="1">
    <citation type="submission" date="2020-02" db="EMBL/GenBank/DDBJ databases">
        <title>Genome sequencing of Aeromonas rivipollensis.</title>
        <authorList>
            <person name="Fono-Tamo Ubani E.K."/>
            <person name="Lekota K.E."/>
        </authorList>
    </citation>
    <scope>NUCLEOTIDE SEQUENCE [LARGE SCALE GENOMIC DNA]</scope>
    <source>
        <strain evidence="2 3">G78</strain>
    </source>
</reference>
<dbReference type="PANTHER" id="PTHR32182">
    <property type="entry name" value="DNA REPLICATION AND REPAIR PROTEIN RECF"/>
    <property type="match status" value="1"/>
</dbReference>
<evidence type="ECO:0008006" key="4">
    <source>
        <dbReference type="Google" id="ProtNLM"/>
    </source>
</evidence>
<comment type="caution">
    <text evidence="2">The sequence shown here is derived from an EMBL/GenBank/DDBJ whole genome shotgun (WGS) entry which is preliminary data.</text>
</comment>
<dbReference type="InterPro" id="IPR027417">
    <property type="entry name" value="P-loop_NTPase"/>
</dbReference>
<dbReference type="SUPFAM" id="SSF52540">
    <property type="entry name" value="P-loop containing nucleoside triphosphate hydrolases"/>
    <property type="match status" value="1"/>
</dbReference>
<dbReference type="RefSeq" id="WP_163137423.1">
    <property type="nucleotide sequence ID" value="NZ_JAAILA010000023.1"/>
</dbReference>
<sequence length="776" mass="90281">MEKWRIHRLKINDFKVFSCFDEVYSENLVVYDGPNGFGKTSLFDAKQLLFSKSLPRISARVSALNTRGSANKKYSKNLYRHHSSKNDISIIAELKKGNESICVMRRALKKELERSQNKPNSFDDFKLYELPSFDDINNAKLVLNEQLFWADKLGDKFLNNFSVLNYLQQDSKSIIIPDKCDDRPRTGQIEHLINLDKLKLRIENISKLKSESKNQLTDKELLSEQYKNEITELEKSLLSEDINDTSYIRVTSLATPPYWDMEQPFSTQNFSQIFDMLEQVNYLKKLFDHNDEVAKRIRNKQKIDFTKREEFDLAIRLYHQFSQADTINKNHQLLNRLDKLISILNFAPSKLSSVHNETISNYLDENSKFELKQLLQDKNKFLIEQGGLSSKQAEMLQIRDKLILMSNNDESSCPLCGFDYIERVLLIEAVNIKTQNLKSLLDDLGKKIATCYQEITHILNPLKEKYTPILEKLKSEFNINLYNELKEHEHQSTRLINIGKRIALLQIELPTTYTADEVEQKEQIDKVKQAILKSLEHEDDIITNQDMSFYHSNFNDISQLQELSIDIIQSKISYIQKQYNISINTSILKKKERLDTCKNELVLLKEMNGQLDAIEARLKKSQTRYINITIGQMESLFHIYSGRLLQNYQSGLGIFIDMPEGDRKNATMNFFTTKDFHHDAALSMSSGQISALSLSLFLALNKKYAKTAFLFIDDPTQCMDEINIASLSDLLRVEFRDRQVIISTHEQDISNYLCYRYGKAGLDRQKINLLQKSKKH</sequence>
<evidence type="ECO:0000256" key="1">
    <source>
        <dbReference type="SAM" id="Coils"/>
    </source>
</evidence>
<keyword evidence="1" id="KW-0175">Coiled coil</keyword>
<dbReference type="Proteomes" id="UP000472827">
    <property type="component" value="Unassembled WGS sequence"/>
</dbReference>
<keyword evidence="3" id="KW-1185">Reference proteome</keyword>
<organism evidence="2 3">
    <name type="scientific">Aeromonas rivipollensis</name>
    <dbReference type="NCBI Taxonomy" id="948519"/>
    <lineage>
        <taxon>Bacteria</taxon>
        <taxon>Pseudomonadati</taxon>
        <taxon>Pseudomonadota</taxon>
        <taxon>Gammaproteobacteria</taxon>
        <taxon>Aeromonadales</taxon>
        <taxon>Aeromonadaceae</taxon>
        <taxon>Aeromonas</taxon>
    </lineage>
</organism>
<evidence type="ECO:0000313" key="2">
    <source>
        <dbReference type="EMBL" id="NEX89768.1"/>
    </source>
</evidence>
<dbReference type="Gene3D" id="3.40.50.300">
    <property type="entry name" value="P-loop containing nucleotide triphosphate hydrolases"/>
    <property type="match status" value="2"/>
</dbReference>
<dbReference type="EMBL" id="JAAILA010000023">
    <property type="protein sequence ID" value="NEX89768.1"/>
    <property type="molecule type" value="Genomic_DNA"/>
</dbReference>